<dbReference type="InterPro" id="IPR051790">
    <property type="entry name" value="Cytochrome_c-biogenesis_DsbD"/>
</dbReference>
<feature type="transmembrane region" description="Helical" evidence="6">
    <location>
        <begin position="59"/>
        <end position="88"/>
    </location>
</feature>
<comment type="caution">
    <text evidence="8">The sequence shown here is derived from an EMBL/GenBank/DDBJ whole genome shotgun (WGS) entry which is preliminary data.</text>
</comment>
<reference evidence="8 9" key="1">
    <citation type="journal article" date="2016" name="Nat. Commun.">
        <title>Thousands of microbial genomes shed light on interconnected biogeochemical processes in an aquifer system.</title>
        <authorList>
            <person name="Anantharaman K."/>
            <person name="Brown C.T."/>
            <person name="Hug L.A."/>
            <person name="Sharon I."/>
            <person name="Castelle C.J."/>
            <person name="Probst A.J."/>
            <person name="Thomas B.C."/>
            <person name="Singh A."/>
            <person name="Wilkins M.J."/>
            <person name="Karaoz U."/>
            <person name="Brodie E.L."/>
            <person name="Williams K.H."/>
            <person name="Hubbard S.S."/>
            <person name="Banfield J.F."/>
        </authorList>
    </citation>
    <scope>NUCLEOTIDE SEQUENCE [LARGE SCALE GENOMIC DNA]</scope>
</reference>
<dbReference type="AlphaFoldDB" id="A0A1F7RPT1"/>
<feature type="transmembrane region" description="Helical" evidence="6">
    <location>
        <begin position="21"/>
        <end position="47"/>
    </location>
</feature>
<dbReference type="GO" id="GO:0016020">
    <property type="term" value="C:membrane"/>
    <property type="evidence" value="ECO:0007669"/>
    <property type="project" value="UniProtKB-SubCell"/>
</dbReference>
<dbReference type="InterPro" id="IPR003834">
    <property type="entry name" value="Cyt_c_assmbl_TM_dom"/>
</dbReference>
<dbReference type="Proteomes" id="UP000179266">
    <property type="component" value="Unassembled WGS sequence"/>
</dbReference>
<evidence type="ECO:0000256" key="2">
    <source>
        <dbReference type="ARBA" id="ARBA00006143"/>
    </source>
</evidence>
<name>A0A1F7RPT1_9BACT</name>
<proteinExistence type="inferred from homology"/>
<feature type="transmembrane region" description="Helical" evidence="6">
    <location>
        <begin position="135"/>
        <end position="161"/>
    </location>
</feature>
<dbReference type="GO" id="GO:0017004">
    <property type="term" value="P:cytochrome complex assembly"/>
    <property type="evidence" value="ECO:0007669"/>
    <property type="project" value="InterPro"/>
</dbReference>
<gene>
    <name evidence="8" type="ORF">A2161_13245</name>
</gene>
<evidence type="ECO:0000313" key="8">
    <source>
        <dbReference type="EMBL" id="OGL43533.1"/>
    </source>
</evidence>
<dbReference type="PANTHER" id="PTHR31272">
    <property type="entry name" value="CYTOCHROME C-TYPE BIOGENESIS PROTEIN HI_1454-RELATED"/>
    <property type="match status" value="1"/>
</dbReference>
<dbReference type="EMBL" id="MGDD01000266">
    <property type="protein sequence ID" value="OGL43533.1"/>
    <property type="molecule type" value="Genomic_DNA"/>
</dbReference>
<evidence type="ECO:0000256" key="4">
    <source>
        <dbReference type="ARBA" id="ARBA00022989"/>
    </source>
</evidence>
<feature type="transmembrane region" description="Helical" evidence="6">
    <location>
        <begin position="167"/>
        <end position="189"/>
    </location>
</feature>
<keyword evidence="4 6" id="KW-1133">Transmembrane helix</keyword>
<keyword evidence="5 6" id="KW-0472">Membrane</keyword>
<accession>A0A1F7RPT1</accession>
<evidence type="ECO:0000256" key="3">
    <source>
        <dbReference type="ARBA" id="ARBA00022692"/>
    </source>
</evidence>
<organism evidence="8 9">
    <name type="scientific">Candidatus Schekmanbacteria bacterium RBG_13_48_7</name>
    <dbReference type="NCBI Taxonomy" id="1817878"/>
    <lineage>
        <taxon>Bacteria</taxon>
        <taxon>Candidatus Schekmaniibacteriota</taxon>
    </lineage>
</organism>
<protein>
    <recommendedName>
        <fullName evidence="7">Cytochrome C biogenesis protein transmembrane domain-containing protein</fullName>
    </recommendedName>
</protein>
<sequence length="232" mass="24836">MENLHETIAQIVQTNPWLAPFAVFLGGILTASNPCVLAMIPLMIGYVSGSKEIQNWKSGLFHSFFFVVGLSITFTVMGVFAALAGTLLGDTGAYWKYIIAVIAFVMGLHLLGLFQFSLPFSVDWKPKKMGLISALLLGLLFGIVSAPCAVPILVLLLTYIAMKGSSAVFGGFLLLIYALGHSVLIIIAGTSLGLAKGMIQSKKFNMATNILRKIGGILIIGVGIYFLLYKGV</sequence>
<evidence type="ECO:0000259" key="7">
    <source>
        <dbReference type="Pfam" id="PF02683"/>
    </source>
</evidence>
<evidence type="ECO:0000256" key="5">
    <source>
        <dbReference type="ARBA" id="ARBA00023136"/>
    </source>
</evidence>
<feature type="domain" description="Cytochrome C biogenesis protein transmembrane" evidence="7">
    <location>
        <begin position="21"/>
        <end position="226"/>
    </location>
</feature>
<evidence type="ECO:0000256" key="6">
    <source>
        <dbReference type="SAM" id="Phobius"/>
    </source>
</evidence>
<feature type="transmembrane region" description="Helical" evidence="6">
    <location>
        <begin position="94"/>
        <end position="114"/>
    </location>
</feature>
<evidence type="ECO:0000313" key="9">
    <source>
        <dbReference type="Proteomes" id="UP000179266"/>
    </source>
</evidence>
<feature type="transmembrane region" description="Helical" evidence="6">
    <location>
        <begin position="210"/>
        <end position="229"/>
    </location>
</feature>
<comment type="subcellular location">
    <subcellularLocation>
        <location evidence="1">Membrane</location>
        <topology evidence="1">Multi-pass membrane protein</topology>
    </subcellularLocation>
</comment>
<comment type="similarity">
    <text evidence="2">Belongs to the DsbD family.</text>
</comment>
<dbReference type="PANTHER" id="PTHR31272:SF6">
    <property type="entry name" value="CYTOCHROME C-TYPE BIOGENESIS CCDA-LIKE CHLOROPLASTIC PROTEIN"/>
    <property type="match status" value="1"/>
</dbReference>
<keyword evidence="3 6" id="KW-0812">Transmembrane</keyword>
<evidence type="ECO:0000256" key="1">
    <source>
        <dbReference type="ARBA" id="ARBA00004141"/>
    </source>
</evidence>
<dbReference type="Pfam" id="PF02683">
    <property type="entry name" value="DsbD_TM"/>
    <property type="match status" value="1"/>
</dbReference>